<evidence type="ECO:0000259" key="2">
    <source>
        <dbReference type="PROSITE" id="PS50004"/>
    </source>
</evidence>
<organism evidence="3 4">
    <name type="scientific">Theileria orientalis</name>
    <dbReference type="NCBI Taxonomy" id="68886"/>
    <lineage>
        <taxon>Eukaryota</taxon>
        <taxon>Sar</taxon>
        <taxon>Alveolata</taxon>
        <taxon>Apicomplexa</taxon>
        <taxon>Aconoidasida</taxon>
        <taxon>Piroplasmida</taxon>
        <taxon>Theileriidae</taxon>
        <taxon>Theileria</taxon>
    </lineage>
</organism>
<dbReference type="SMART" id="SM00239">
    <property type="entry name" value="C2"/>
    <property type="match status" value="1"/>
</dbReference>
<feature type="region of interest" description="Disordered" evidence="1">
    <location>
        <begin position="55"/>
        <end position="92"/>
    </location>
</feature>
<feature type="compositionally biased region" description="Acidic residues" evidence="1">
    <location>
        <begin position="1170"/>
        <end position="1186"/>
    </location>
</feature>
<name>A0A976QW34_THEOR</name>
<dbReference type="InterPro" id="IPR035892">
    <property type="entry name" value="C2_domain_sf"/>
</dbReference>
<sequence length="1539" mass="179421">MGIVEVWERRKSSSEYSIYESSLDSSYEESEKDSDYYRRYKSIDLFDNELSRKYRDDSDIEERRIEGDEEGEKAEDEGTHFETEYSEEEETEADAFEYANEWERLQYIRAYGRIANDVFYNFDMVPRTWLSVFYISSVHNLENVPQNYFYSIKVGHVNPYARSSFPEMKMYTPLYSLKEGERYTFTVPIFLWKRKKLTIPYGEFKNYIVKIDMWKKHKFTLNTLHATQTLTFFDIINNKSSFTMSLNMTVPKIREGDKENNAITEESENNIPLHKLNVVMLLEEIFDFLFVFENWWFTKNANVSGWAFNAPKTIKISMQTSMGGRWVTKTAMMSYDDYWASPGHFTFTGTFRQLKISYFTVKVYSVTKKFWGKSLTILGTCVMSLKSVREYPLVRGIVKKLAIGTQNMQIGTIQGNIRCSHKSAGLQCADYVKKRLVQPISGSALLTHLDKSCQYLVIRLLRCENLPATNTDTYSSDPLVKVKWDGIVNFTCTMESTTSPVYNQNMYFPIHLVDTSELVIPPLVKYSLPMDLASKGPVIMEVWDSEDTSSEFLGAVEVPLYRLFNEGYIDSRSLVDGIYTEPSKQPLGNKDLGDQNDFVTYSGFSNDIDKRYETKVYSDTLTLTGYTVPHRGAKPSVTFEMYILPPMPIDLKIPNDKKRQIKSDTYRDLRRRWDREFDLWQKMYRDQTLSNFPQRRFLSTTANNALSSDVFPSEVILLSRFVTPIQVSSVLRPPGRMLHWISNFGLKDDSVDRQGELTKIELWQHPSRFLTTRKGGLHDRTLLLCSCLLGLGYDAYVCKGTIKNGMVEHCWVMTRHSDSTVSFWETGNKKITHLPKRWNLAKYEANMYEDVNEAKAPLLENYQNITFQPSSDMQTFEQANQDTHELTKFEMYGSNYVPDQKVDLKALMHRQDEVDFDTSAITENLNKLLYENPHKKLEFGATIKKIRPREDLLIPNETLVPLPYSSIETVFNNKQLWGNVQNHHPSCILYDLCDPAQWKPFLKVPLENEFLSSIQITEPPSDYTCHETAMDIVNEVGDMIELMRAQRGLRCSISKDVQMHEHLDKFLEVMEFRQKLDPQFDPGMPPNLLGWSNRKKLKSMIKNEQGQMILNDMQKSALLEYEDSEPSTEASEAAANSEKAVKKEDNEEGQQPNPDDLEQDKKEDKNLDTQEQEQELPDQQEVEEQSGIEGVSEQAEVDKKEEPVRENKTSRRRSRSGRRHKRREKKSKPLDKIAFDNPEHSSSLIHAMNRCSITHKGIKIKANKQRRHVKIPKCRSECVPNYYIPFEDVVKLEVPDFKLYSKFSQLSVPSSPGLSRTPMSDLSKVSEERETRMEYSEIIRAVTHRMNPPMERRAPVSNRIRMKVDKRNLRLINKMNQPAYVIKGRKGVLNSIISRVKRVIPDLYRIPGFMDDMQKVIPRPEHYSEYVYSNYAIPKEFKLFEKKEISTWYWYYENEARHYAWQKRLPVMANHTFIGIPIHFCTSDVNEIMNLLCSDRKFKRFLVNKVDDSVFVIYARVFPLVGNILSTWVFIGCHVPWRI</sequence>
<evidence type="ECO:0000313" key="4">
    <source>
        <dbReference type="Proteomes" id="UP000244803"/>
    </source>
</evidence>
<evidence type="ECO:0000256" key="1">
    <source>
        <dbReference type="SAM" id="MobiDB-lite"/>
    </source>
</evidence>
<feature type="compositionally biased region" description="Basic and acidic residues" evidence="1">
    <location>
        <begin position="1227"/>
        <end position="1239"/>
    </location>
</feature>
<dbReference type="OrthoDB" id="5527234at2759"/>
<evidence type="ECO:0000313" key="3">
    <source>
        <dbReference type="EMBL" id="UKJ90182.2"/>
    </source>
</evidence>
<dbReference type="PROSITE" id="PS50004">
    <property type="entry name" value="C2"/>
    <property type="match status" value="1"/>
</dbReference>
<dbReference type="Pfam" id="PF00168">
    <property type="entry name" value="C2"/>
    <property type="match status" value="1"/>
</dbReference>
<dbReference type="PANTHER" id="PTHR46436">
    <property type="entry name" value="CENTROSOMAL PROTEIN OF 76 KDA"/>
    <property type="match status" value="1"/>
</dbReference>
<dbReference type="InterPro" id="IPR052299">
    <property type="entry name" value="CEP76"/>
</dbReference>
<dbReference type="SUPFAM" id="SSF49562">
    <property type="entry name" value="C2 domain (Calcium/lipid-binding domain, CaLB)"/>
    <property type="match status" value="1"/>
</dbReference>
<proteinExistence type="predicted"/>
<feature type="compositionally biased region" description="Basic and acidic residues" evidence="1">
    <location>
        <begin position="55"/>
        <end position="66"/>
    </location>
</feature>
<feature type="compositionally biased region" description="Basic and acidic residues" evidence="1">
    <location>
        <begin position="1196"/>
        <end position="1209"/>
    </location>
</feature>
<dbReference type="InterPro" id="IPR056288">
    <property type="entry name" value="CEP76_C"/>
</dbReference>
<dbReference type="InterPro" id="IPR056290">
    <property type="entry name" value="CEPT76/DRC7_peptidase-like_dom"/>
</dbReference>
<dbReference type="PANTHER" id="PTHR46436:SF2">
    <property type="entry name" value="CHROMOSOME UNDETERMINED SCAFFOLD_119, WHOLE GENOME SHOTGUN SEQUENCE"/>
    <property type="match status" value="1"/>
</dbReference>
<gene>
    <name evidence="3" type="ORF">MACJ_001113</name>
</gene>
<dbReference type="EMBL" id="CP056068">
    <property type="protein sequence ID" value="UKJ90182.2"/>
    <property type="molecule type" value="Genomic_DNA"/>
</dbReference>
<accession>A0A976QW34</accession>
<dbReference type="Pfam" id="PF24656">
    <property type="entry name" value="CEPT76_peptidase"/>
    <property type="match status" value="1"/>
</dbReference>
<dbReference type="CDD" id="cd00030">
    <property type="entry name" value="C2"/>
    <property type="match status" value="1"/>
</dbReference>
<dbReference type="InterPro" id="IPR000008">
    <property type="entry name" value="C2_dom"/>
</dbReference>
<feature type="region of interest" description="Disordered" evidence="1">
    <location>
        <begin position="1120"/>
        <end position="1241"/>
    </location>
</feature>
<feature type="compositionally biased region" description="Basic and acidic residues" evidence="1">
    <location>
        <begin position="1159"/>
        <end position="1168"/>
    </location>
</feature>
<feature type="compositionally biased region" description="Low complexity" evidence="1">
    <location>
        <begin position="1127"/>
        <end position="1138"/>
    </location>
</feature>
<feature type="compositionally biased region" description="Basic residues" evidence="1">
    <location>
        <begin position="1210"/>
        <end position="1226"/>
    </location>
</feature>
<dbReference type="Proteomes" id="UP000244803">
    <property type="component" value="Chromosome 2"/>
</dbReference>
<dbReference type="Gene3D" id="2.60.40.150">
    <property type="entry name" value="C2 domain"/>
    <property type="match status" value="1"/>
</dbReference>
<reference evidence="3" key="1">
    <citation type="submission" date="2022-07" db="EMBL/GenBank/DDBJ databases">
        <title>Evaluation of T. orientalis genome assembly methods using nanopore sequencing and analysis of variation between genomes.</title>
        <authorList>
            <person name="Yam J."/>
            <person name="Micallef M.L."/>
            <person name="Liu M."/>
            <person name="Djordjevic S.P."/>
            <person name="Bogema D.R."/>
            <person name="Jenkins C."/>
        </authorList>
    </citation>
    <scope>NUCLEOTIDE SEQUENCE</scope>
    <source>
        <strain evidence="3">Fish Creek</strain>
    </source>
</reference>
<feature type="domain" description="C2" evidence="2">
    <location>
        <begin position="436"/>
        <end position="573"/>
    </location>
</feature>
<protein>
    <recommendedName>
        <fullName evidence="2">C2 domain-containing protein</fullName>
    </recommendedName>
</protein>
<dbReference type="Pfam" id="PF24652">
    <property type="entry name" value="CEP76_C"/>
    <property type="match status" value="1"/>
</dbReference>